<keyword evidence="4 7" id="KW-0378">Hydrolase</keyword>
<dbReference type="AlphaFoldDB" id="A0A7I8K0N3"/>
<dbReference type="CDD" id="cd02120">
    <property type="entry name" value="PA_subtilisin_like"/>
    <property type="match status" value="1"/>
</dbReference>
<dbReference type="CDD" id="cd04852">
    <property type="entry name" value="Peptidases_S8_3"/>
    <property type="match status" value="1"/>
</dbReference>
<protein>
    <submittedName>
        <fullName evidence="14">Uncharacterized protein</fullName>
    </submittedName>
</protein>
<sequence>MLRGPSMVWLLPLLSFALASLATSAISKQTPGPYVVYMGSSTDGARERNPGSSLSSHLEMLATVIPREEGERVFVGHSYHKTFRGFSAVLTEAEARRLSGHPGVVSVFPDRVLQLHTTRSWAFLEAEAGPGTRRIRRRASDDVIIGIVDTGIWPESPSFSDAGIGAVPSRWRGACIEGPDFKKSHCNRKLIGARYYTSLGEPLRPTGNASRFRADGAGSPRDTVGHGTHTASTAAGAVVFNASYYGLARGVAKGGSPSSRLAVYKACSAGGCASSNILKAIDDAVDDGVDIISISIGISSIFQSDFLSDPIAIGAFHAYQKGVLVVCSGGNDGPDPYTVINSAPWILTVAASSIDRTFQSSIVLGNGNRLKGNAINFSNQTGSRLHPLIFGGDAASDFTPVFEASNCYPGSLDSEKAAGKIVVCVESDPTVTRRVKKLVAEGAGASGLIVIDNVEKGVSFDSGTFPFSEVGKRAGTQILRYINSTRSPRASILPSTDVDLFKPAPVVAYFSSRGPGSLTESILKPDIMAPGVGILAASVPPADGGPAVPRGRKPSNFAIKSGTSMACPHVAGTAAFLKSVRPRWTPSMLKSALMTTATTKNNVGRTITSVFGERASYHEMGAGEIGPLRAVNPGIVYETAASDYLLFLCYHGYKQQLISAVAGGNFTCPANSSDELISGINYPSISVAKLDPRRPPRAVTRTVTNVGPVNATYAATVEAPAGLVVEVSPPRLSFSGRSRRAAYEVSFDGSAAGKGYHFGHITWSDGVRSARSVFAVNVI</sequence>
<evidence type="ECO:0000259" key="10">
    <source>
        <dbReference type="Pfam" id="PF00082"/>
    </source>
</evidence>
<evidence type="ECO:0000256" key="3">
    <source>
        <dbReference type="ARBA" id="ARBA00022729"/>
    </source>
</evidence>
<evidence type="ECO:0000256" key="5">
    <source>
        <dbReference type="ARBA" id="ARBA00022825"/>
    </source>
</evidence>
<evidence type="ECO:0000313" key="15">
    <source>
        <dbReference type="Proteomes" id="UP000663760"/>
    </source>
</evidence>
<dbReference type="InterPro" id="IPR045051">
    <property type="entry name" value="SBT"/>
</dbReference>
<evidence type="ECO:0000256" key="7">
    <source>
        <dbReference type="PROSITE-ProRule" id="PRU01240"/>
    </source>
</evidence>
<dbReference type="Pfam" id="PF00082">
    <property type="entry name" value="Peptidase_S8"/>
    <property type="match status" value="1"/>
</dbReference>
<feature type="domain" description="Subtilisin-like protease fibronectin type-III" evidence="13">
    <location>
        <begin position="680"/>
        <end position="776"/>
    </location>
</feature>
<dbReference type="InterPro" id="IPR034197">
    <property type="entry name" value="Peptidases_S8_3"/>
</dbReference>
<dbReference type="Gene3D" id="2.60.40.2310">
    <property type="match status" value="1"/>
</dbReference>
<name>A0A7I8K0N3_SPIIN</name>
<dbReference type="Gene3D" id="3.30.70.80">
    <property type="entry name" value="Peptidase S8 propeptide/proteinase inhibitor I9"/>
    <property type="match status" value="1"/>
</dbReference>
<feature type="active site" description="Charge relay system" evidence="6 7">
    <location>
        <position position="226"/>
    </location>
</feature>
<evidence type="ECO:0000259" key="11">
    <source>
        <dbReference type="Pfam" id="PF02225"/>
    </source>
</evidence>
<dbReference type="Pfam" id="PF17766">
    <property type="entry name" value="fn3_6"/>
    <property type="match status" value="1"/>
</dbReference>
<evidence type="ECO:0000259" key="12">
    <source>
        <dbReference type="Pfam" id="PF05922"/>
    </source>
</evidence>
<dbReference type="InterPro" id="IPR023828">
    <property type="entry name" value="Peptidase_S8_Ser-AS"/>
</dbReference>
<accession>A0A7I8K0N3</accession>
<dbReference type="GO" id="GO:0006508">
    <property type="term" value="P:proteolysis"/>
    <property type="evidence" value="ECO:0007669"/>
    <property type="project" value="UniProtKB-KW"/>
</dbReference>
<dbReference type="FunFam" id="3.40.50.200:FF:000006">
    <property type="entry name" value="Subtilisin-like protease SBT1.5"/>
    <property type="match status" value="1"/>
</dbReference>
<feature type="domain" description="PA" evidence="11">
    <location>
        <begin position="404"/>
        <end position="476"/>
    </location>
</feature>
<dbReference type="InterPro" id="IPR036852">
    <property type="entry name" value="Peptidase_S8/S53_dom_sf"/>
</dbReference>
<dbReference type="Proteomes" id="UP000663760">
    <property type="component" value="Chromosome 1"/>
</dbReference>
<feature type="active site" description="Charge relay system" evidence="6 7">
    <location>
        <position position="564"/>
    </location>
</feature>
<dbReference type="EMBL" id="LR746264">
    <property type="protein sequence ID" value="CAA7389056.1"/>
    <property type="molecule type" value="Genomic_DNA"/>
</dbReference>
<comment type="similarity">
    <text evidence="1 7">Belongs to the peptidase S8 family.</text>
</comment>
<reference evidence="14" key="1">
    <citation type="submission" date="2020-02" db="EMBL/GenBank/DDBJ databases">
        <authorList>
            <person name="Scholz U."/>
            <person name="Mascher M."/>
            <person name="Fiebig A."/>
        </authorList>
    </citation>
    <scope>NUCLEOTIDE SEQUENCE</scope>
</reference>
<evidence type="ECO:0000256" key="2">
    <source>
        <dbReference type="ARBA" id="ARBA00022670"/>
    </source>
</evidence>
<keyword evidence="3 9" id="KW-0732">Signal</keyword>
<evidence type="ECO:0000256" key="4">
    <source>
        <dbReference type="ARBA" id="ARBA00022801"/>
    </source>
</evidence>
<dbReference type="Pfam" id="PF02225">
    <property type="entry name" value="PA"/>
    <property type="match status" value="1"/>
</dbReference>
<keyword evidence="2 7" id="KW-0645">Protease</keyword>
<feature type="signal peptide" evidence="9">
    <location>
        <begin position="1"/>
        <end position="27"/>
    </location>
</feature>
<feature type="domain" description="Peptidase S8/S53" evidence="10">
    <location>
        <begin position="141"/>
        <end position="601"/>
    </location>
</feature>
<gene>
    <name evidence="14" type="ORF">SI8410_01001163</name>
</gene>
<keyword evidence="5 7" id="KW-0720">Serine protease</keyword>
<dbReference type="InterPro" id="IPR015500">
    <property type="entry name" value="Peptidase_S8_subtilisin-rel"/>
</dbReference>
<dbReference type="Pfam" id="PF05922">
    <property type="entry name" value="Inhibitor_I9"/>
    <property type="match status" value="1"/>
</dbReference>
<dbReference type="InterPro" id="IPR010259">
    <property type="entry name" value="S8pro/Inhibitor_I9"/>
</dbReference>
<feature type="chain" id="PRO_5029818350" evidence="9">
    <location>
        <begin position="28"/>
        <end position="779"/>
    </location>
</feature>
<evidence type="ECO:0000256" key="9">
    <source>
        <dbReference type="SAM" id="SignalP"/>
    </source>
</evidence>
<dbReference type="PANTHER" id="PTHR10795">
    <property type="entry name" value="PROPROTEIN CONVERTASE SUBTILISIN/KEXIN"/>
    <property type="match status" value="1"/>
</dbReference>
<dbReference type="PROSITE" id="PS00138">
    <property type="entry name" value="SUBTILASE_SER"/>
    <property type="match status" value="1"/>
</dbReference>
<dbReference type="InterPro" id="IPR041469">
    <property type="entry name" value="Subtilisin-like_FN3"/>
</dbReference>
<dbReference type="GO" id="GO:0004252">
    <property type="term" value="F:serine-type endopeptidase activity"/>
    <property type="evidence" value="ECO:0007669"/>
    <property type="project" value="UniProtKB-UniRule"/>
</dbReference>
<evidence type="ECO:0000256" key="8">
    <source>
        <dbReference type="SAM" id="MobiDB-lite"/>
    </source>
</evidence>
<dbReference type="InterPro" id="IPR003137">
    <property type="entry name" value="PA_domain"/>
</dbReference>
<keyword evidence="15" id="KW-1185">Reference proteome</keyword>
<evidence type="ECO:0000313" key="14">
    <source>
        <dbReference type="EMBL" id="CAA7389056.1"/>
    </source>
</evidence>
<organism evidence="14 15">
    <name type="scientific">Spirodela intermedia</name>
    <name type="common">Intermediate duckweed</name>
    <dbReference type="NCBI Taxonomy" id="51605"/>
    <lineage>
        <taxon>Eukaryota</taxon>
        <taxon>Viridiplantae</taxon>
        <taxon>Streptophyta</taxon>
        <taxon>Embryophyta</taxon>
        <taxon>Tracheophyta</taxon>
        <taxon>Spermatophyta</taxon>
        <taxon>Magnoliopsida</taxon>
        <taxon>Liliopsida</taxon>
        <taxon>Araceae</taxon>
        <taxon>Lemnoideae</taxon>
        <taxon>Spirodela</taxon>
    </lineage>
</organism>
<evidence type="ECO:0000259" key="13">
    <source>
        <dbReference type="Pfam" id="PF17766"/>
    </source>
</evidence>
<feature type="active site" description="Charge relay system" evidence="6 7">
    <location>
        <position position="149"/>
    </location>
</feature>
<dbReference type="OrthoDB" id="10256524at2759"/>
<dbReference type="PRINTS" id="PR00723">
    <property type="entry name" value="SUBTILISIN"/>
</dbReference>
<dbReference type="Gene3D" id="3.50.30.30">
    <property type="match status" value="1"/>
</dbReference>
<evidence type="ECO:0000256" key="1">
    <source>
        <dbReference type="ARBA" id="ARBA00011073"/>
    </source>
</evidence>
<feature type="domain" description="Inhibitor I9" evidence="12">
    <location>
        <begin position="34"/>
        <end position="116"/>
    </location>
</feature>
<dbReference type="SUPFAM" id="SSF52743">
    <property type="entry name" value="Subtilisin-like"/>
    <property type="match status" value="1"/>
</dbReference>
<dbReference type="Gene3D" id="3.40.50.200">
    <property type="entry name" value="Peptidase S8/S53 domain"/>
    <property type="match status" value="1"/>
</dbReference>
<feature type="region of interest" description="Disordered" evidence="8">
    <location>
        <begin position="207"/>
        <end position="227"/>
    </location>
</feature>
<dbReference type="InterPro" id="IPR037045">
    <property type="entry name" value="S8pro/Inhibitor_I9_sf"/>
</dbReference>
<proteinExistence type="inferred from homology"/>
<dbReference type="PROSITE" id="PS51892">
    <property type="entry name" value="SUBTILASE"/>
    <property type="match status" value="1"/>
</dbReference>
<dbReference type="InterPro" id="IPR000209">
    <property type="entry name" value="Peptidase_S8/S53_dom"/>
</dbReference>
<evidence type="ECO:0000256" key="6">
    <source>
        <dbReference type="PIRSR" id="PIRSR615500-1"/>
    </source>
</evidence>